<dbReference type="EMBL" id="PVUE01000027">
    <property type="protein sequence ID" value="PRZ31685.1"/>
    <property type="molecule type" value="Genomic_DNA"/>
</dbReference>
<feature type="transmembrane region" description="Helical" evidence="2">
    <location>
        <begin position="139"/>
        <end position="165"/>
    </location>
</feature>
<dbReference type="Proteomes" id="UP000237752">
    <property type="component" value="Unassembled WGS sequence"/>
</dbReference>
<protein>
    <submittedName>
        <fullName evidence="3">Uncharacterized protein</fullName>
    </submittedName>
</protein>
<comment type="caution">
    <text evidence="3">The sequence shown here is derived from an EMBL/GenBank/DDBJ whole genome shotgun (WGS) entry which is preliminary data.</text>
</comment>
<evidence type="ECO:0000313" key="3">
    <source>
        <dbReference type="EMBL" id="PRZ31685.1"/>
    </source>
</evidence>
<feature type="region of interest" description="Disordered" evidence="1">
    <location>
        <begin position="1"/>
        <end position="36"/>
    </location>
</feature>
<feature type="transmembrane region" description="Helical" evidence="2">
    <location>
        <begin position="185"/>
        <end position="208"/>
    </location>
</feature>
<feature type="transmembrane region" description="Helical" evidence="2">
    <location>
        <begin position="113"/>
        <end position="132"/>
    </location>
</feature>
<keyword evidence="2" id="KW-1133">Transmembrane helix</keyword>
<keyword evidence="4" id="KW-1185">Reference proteome</keyword>
<gene>
    <name evidence="3" type="ORF">CLV47_12721</name>
</gene>
<keyword evidence="2" id="KW-0472">Membrane</keyword>
<proteinExistence type="predicted"/>
<name>A0A2T0Z5R7_9ACTN</name>
<reference evidence="3 4" key="1">
    <citation type="submission" date="2018-03" db="EMBL/GenBank/DDBJ databases">
        <title>Genomic Encyclopedia of Archaeal and Bacterial Type Strains, Phase II (KMG-II): from individual species to whole genera.</title>
        <authorList>
            <person name="Goeker M."/>
        </authorList>
    </citation>
    <scope>NUCLEOTIDE SEQUENCE [LARGE SCALE GENOMIC DNA]</scope>
    <source>
        <strain evidence="3 4">DSM 100065</strain>
    </source>
</reference>
<evidence type="ECO:0000256" key="2">
    <source>
        <dbReference type="SAM" id="Phobius"/>
    </source>
</evidence>
<accession>A0A2T0Z5R7</accession>
<feature type="transmembrane region" description="Helical" evidence="2">
    <location>
        <begin position="64"/>
        <end position="85"/>
    </location>
</feature>
<evidence type="ECO:0000313" key="4">
    <source>
        <dbReference type="Proteomes" id="UP000237752"/>
    </source>
</evidence>
<dbReference type="AlphaFoldDB" id="A0A2T0Z5R7"/>
<organism evidence="3 4">
    <name type="scientific">Antricoccus suffuscus</name>
    <dbReference type="NCBI Taxonomy" id="1629062"/>
    <lineage>
        <taxon>Bacteria</taxon>
        <taxon>Bacillati</taxon>
        <taxon>Actinomycetota</taxon>
        <taxon>Actinomycetes</taxon>
        <taxon>Geodermatophilales</taxon>
        <taxon>Antricoccaceae</taxon>
        <taxon>Antricoccus</taxon>
    </lineage>
</organism>
<sequence>MAGADRCGGPWQGDKTMTVPTPPEIPVSPSASVPQSALGPAKPSFFGQIVADLRADLSRNGRRLALAIGLYVLGGIVAGVAWALWAPRERFQTVKGGYAYVDLNAEWQVGGDVVLFLMLLTLTLVLTVWLWGWGPRRGLVALMTTVGGSVLAGFVAWLVGIMVTSKPSATDLKTLGAVFSIDQRLHSVAMILLPAVIAALLYVVLAMFSGYDGLWRRAEIAQFNAAQENAVGGATPASNAPLPHRP</sequence>
<keyword evidence="2" id="KW-0812">Transmembrane</keyword>
<evidence type="ECO:0000256" key="1">
    <source>
        <dbReference type="SAM" id="MobiDB-lite"/>
    </source>
</evidence>
<feature type="compositionally biased region" description="Low complexity" evidence="1">
    <location>
        <begin position="27"/>
        <end position="36"/>
    </location>
</feature>